<dbReference type="InterPro" id="IPR029058">
    <property type="entry name" value="AB_hydrolase_fold"/>
</dbReference>
<evidence type="ECO:0000259" key="2">
    <source>
        <dbReference type="Pfam" id="PF12146"/>
    </source>
</evidence>
<dbReference type="PANTHER" id="PTHR43265">
    <property type="entry name" value="ESTERASE ESTD"/>
    <property type="match status" value="1"/>
</dbReference>
<gene>
    <name evidence="3" type="ORF">ACFQ3Q_06090</name>
</gene>
<evidence type="ECO:0000313" key="3">
    <source>
        <dbReference type="EMBL" id="MFD1095308.1"/>
    </source>
</evidence>
<dbReference type="InterPro" id="IPR053145">
    <property type="entry name" value="AB_hydrolase_Est10"/>
</dbReference>
<feature type="domain" description="Serine aminopeptidase S33" evidence="2">
    <location>
        <begin position="72"/>
        <end position="272"/>
    </location>
</feature>
<protein>
    <submittedName>
        <fullName evidence="3">Alpha/beta hydrolase family protein</fullName>
        <ecNumber evidence="3">3.4.-.-</ecNumber>
    </submittedName>
</protein>
<dbReference type="EMBL" id="JBHTLI010000001">
    <property type="protein sequence ID" value="MFD1095308.1"/>
    <property type="molecule type" value="Genomic_DNA"/>
</dbReference>
<keyword evidence="1" id="KW-0732">Signal</keyword>
<dbReference type="InterPro" id="IPR022742">
    <property type="entry name" value="Hydrolase_4"/>
</dbReference>
<keyword evidence="4" id="KW-1185">Reference proteome</keyword>
<feature type="chain" id="PRO_5046361354" evidence="1">
    <location>
        <begin position="20"/>
        <end position="313"/>
    </location>
</feature>
<dbReference type="GO" id="GO:0016787">
    <property type="term" value="F:hydrolase activity"/>
    <property type="evidence" value="ECO:0007669"/>
    <property type="project" value="UniProtKB-KW"/>
</dbReference>
<sequence>MKRLFLLLIGTLGISTAFAQGEAYREEELSINPYIDGSLTNPVSGDAESLVILIQGSGPTDRNGNQPMKKSDFSKKISRQLAENGIASFRYDKRIFKMDALRINEEDLRFEDFIEDAVNVLEYFRKEDRYKRIIIAGHSQGSLVGILSARERADAFISLAGAGQTLDKMIVEQVGKQAPDLKESMQESFNKLKERGKVEDYNPMLQSVFRPETQPFLASWIKYDPVEEISKLNIPVLIINGSRDLQIEPKEAEMLNAALPESKLVIIENMNHVFREIKDEDALYNFKSYSEPNRPLHPELLPVMIEFINGLNQ</sequence>
<dbReference type="RefSeq" id="WP_380743942.1">
    <property type="nucleotide sequence ID" value="NZ_JBHTLI010000001.1"/>
</dbReference>
<evidence type="ECO:0000256" key="1">
    <source>
        <dbReference type="SAM" id="SignalP"/>
    </source>
</evidence>
<keyword evidence="3" id="KW-0378">Hydrolase</keyword>
<comment type="caution">
    <text evidence="3">The sequence shown here is derived from an EMBL/GenBank/DDBJ whole genome shotgun (WGS) entry which is preliminary data.</text>
</comment>
<name>A0ABW3NP20_9FLAO</name>
<reference evidence="4" key="1">
    <citation type="journal article" date="2019" name="Int. J. Syst. Evol. Microbiol.">
        <title>The Global Catalogue of Microorganisms (GCM) 10K type strain sequencing project: providing services to taxonomists for standard genome sequencing and annotation.</title>
        <authorList>
            <consortium name="The Broad Institute Genomics Platform"/>
            <consortium name="The Broad Institute Genome Sequencing Center for Infectious Disease"/>
            <person name="Wu L."/>
            <person name="Ma J."/>
        </authorList>
    </citation>
    <scope>NUCLEOTIDE SEQUENCE [LARGE SCALE GENOMIC DNA]</scope>
    <source>
        <strain evidence="4">CCUG 64793</strain>
    </source>
</reference>
<dbReference type="Proteomes" id="UP001597131">
    <property type="component" value="Unassembled WGS sequence"/>
</dbReference>
<organism evidence="3 4">
    <name type="scientific">Salegentibacter chungangensis</name>
    <dbReference type="NCBI Taxonomy" id="1335724"/>
    <lineage>
        <taxon>Bacteria</taxon>
        <taxon>Pseudomonadati</taxon>
        <taxon>Bacteroidota</taxon>
        <taxon>Flavobacteriia</taxon>
        <taxon>Flavobacteriales</taxon>
        <taxon>Flavobacteriaceae</taxon>
        <taxon>Salegentibacter</taxon>
    </lineage>
</organism>
<dbReference type="Pfam" id="PF12146">
    <property type="entry name" value="Hydrolase_4"/>
    <property type="match status" value="1"/>
</dbReference>
<proteinExistence type="predicted"/>
<dbReference type="EC" id="3.4.-.-" evidence="3"/>
<dbReference type="SUPFAM" id="SSF53474">
    <property type="entry name" value="alpha/beta-Hydrolases"/>
    <property type="match status" value="1"/>
</dbReference>
<evidence type="ECO:0000313" key="4">
    <source>
        <dbReference type="Proteomes" id="UP001597131"/>
    </source>
</evidence>
<dbReference type="Gene3D" id="3.40.50.1820">
    <property type="entry name" value="alpha/beta hydrolase"/>
    <property type="match status" value="1"/>
</dbReference>
<feature type="signal peptide" evidence="1">
    <location>
        <begin position="1"/>
        <end position="19"/>
    </location>
</feature>
<accession>A0ABW3NP20</accession>
<dbReference type="PANTHER" id="PTHR43265:SF1">
    <property type="entry name" value="ESTERASE ESTD"/>
    <property type="match status" value="1"/>
</dbReference>